<sequence length="205" mass="20095">MFDPETGAVGPRVRTVRGLFGRVALVTADVTGDGIADTVAATAGAGGHVKVFDGATGAKLMSFRPFAGFSGGLSVAAADLDGDGRADLVVGAGAGASGGHVKVFSGADGSLLRAALAFEGFSGGVRVGTGDVNGDGRADLIVGAATGSSHVKVLDGLDGAVLQSFFTFEGFGAACSWAVRISTGTGRGADCRSRCGRGGRARQGV</sequence>
<protein>
    <submittedName>
        <fullName evidence="2">VCBS repeat-containing protein</fullName>
    </submittedName>
</protein>
<keyword evidence="1" id="KW-0732">Signal</keyword>
<dbReference type="Proteomes" id="UP000676565">
    <property type="component" value="Unassembled WGS sequence"/>
</dbReference>
<keyword evidence="3" id="KW-1185">Reference proteome</keyword>
<dbReference type="InterPro" id="IPR013517">
    <property type="entry name" value="FG-GAP"/>
</dbReference>
<comment type="caution">
    <text evidence="2">The sequence shown here is derived from an EMBL/GenBank/DDBJ whole genome shotgun (WGS) entry which is preliminary data.</text>
</comment>
<name>A0ABS5BM57_9BACT</name>
<accession>A0ABS5BM57</accession>
<dbReference type="Gene3D" id="2.130.10.130">
    <property type="entry name" value="Integrin alpha, N-terminal"/>
    <property type="match status" value="1"/>
</dbReference>
<evidence type="ECO:0000256" key="1">
    <source>
        <dbReference type="ARBA" id="ARBA00022729"/>
    </source>
</evidence>
<dbReference type="SUPFAM" id="SSF69318">
    <property type="entry name" value="Integrin alpha N-terminal domain"/>
    <property type="match status" value="1"/>
</dbReference>
<evidence type="ECO:0000313" key="2">
    <source>
        <dbReference type="EMBL" id="MBP3954784.1"/>
    </source>
</evidence>
<dbReference type="PANTHER" id="PTHR46580">
    <property type="entry name" value="SENSOR KINASE-RELATED"/>
    <property type="match status" value="1"/>
</dbReference>
<evidence type="ECO:0000313" key="3">
    <source>
        <dbReference type="Proteomes" id="UP000676565"/>
    </source>
</evidence>
<dbReference type="InterPro" id="IPR028994">
    <property type="entry name" value="Integrin_alpha_N"/>
</dbReference>
<dbReference type="RefSeq" id="WP_210652897.1">
    <property type="nucleotide sequence ID" value="NZ_JAGKQQ010000001.1"/>
</dbReference>
<reference evidence="2 3" key="1">
    <citation type="submission" date="2021-04" db="EMBL/GenBank/DDBJ databases">
        <authorList>
            <person name="Ivanova A."/>
        </authorList>
    </citation>
    <scope>NUCLEOTIDE SEQUENCE [LARGE SCALE GENOMIC DNA]</scope>
    <source>
        <strain evidence="2 3">G18</strain>
    </source>
</reference>
<gene>
    <name evidence="2" type="ORF">J8F10_05745</name>
</gene>
<dbReference type="PANTHER" id="PTHR46580:SF2">
    <property type="entry name" value="MAM DOMAIN-CONTAINING PROTEIN"/>
    <property type="match status" value="1"/>
</dbReference>
<organism evidence="2 3">
    <name type="scientific">Gemmata palustris</name>
    <dbReference type="NCBI Taxonomy" id="2822762"/>
    <lineage>
        <taxon>Bacteria</taxon>
        <taxon>Pseudomonadati</taxon>
        <taxon>Planctomycetota</taxon>
        <taxon>Planctomycetia</taxon>
        <taxon>Gemmatales</taxon>
        <taxon>Gemmataceae</taxon>
        <taxon>Gemmata</taxon>
    </lineage>
</organism>
<dbReference type="Pfam" id="PF13517">
    <property type="entry name" value="FG-GAP_3"/>
    <property type="match status" value="1"/>
</dbReference>
<dbReference type="EMBL" id="JAGKQQ010000001">
    <property type="protein sequence ID" value="MBP3954784.1"/>
    <property type="molecule type" value="Genomic_DNA"/>
</dbReference>
<proteinExistence type="predicted"/>
<dbReference type="Pfam" id="PF01839">
    <property type="entry name" value="FG-GAP"/>
    <property type="match status" value="1"/>
</dbReference>